<dbReference type="Proteomes" id="UP001178508">
    <property type="component" value="Chromosome 8"/>
</dbReference>
<reference evidence="1" key="1">
    <citation type="submission" date="2023-08" db="EMBL/GenBank/DDBJ databases">
        <authorList>
            <person name="Alioto T."/>
            <person name="Alioto T."/>
            <person name="Gomez Garrido J."/>
        </authorList>
    </citation>
    <scope>NUCLEOTIDE SEQUENCE</scope>
</reference>
<accession>A0AAV1FPE3</accession>
<keyword evidence="2" id="KW-1185">Reference proteome</keyword>
<name>A0AAV1FPE3_XYRNO</name>
<dbReference type="EMBL" id="OY660871">
    <property type="protein sequence ID" value="CAJ1062905.1"/>
    <property type="molecule type" value="Genomic_DNA"/>
</dbReference>
<protein>
    <submittedName>
        <fullName evidence="1">Uncharacterized protein</fullName>
    </submittedName>
</protein>
<proteinExistence type="predicted"/>
<dbReference type="AlphaFoldDB" id="A0AAV1FPE3"/>
<feature type="non-terminal residue" evidence="1">
    <location>
        <position position="61"/>
    </location>
</feature>
<feature type="non-terminal residue" evidence="1">
    <location>
        <position position="1"/>
    </location>
</feature>
<gene>
    <name evidence="1" type="ORF">XNOV1_A002723</name>
</gene>
<evidence type="ECO:0000313" key="2">
    <source>
        <dbReference type="Proteomes" id="UP001178508"/>
    </source>
</evidence>
<evidence type="ECO:0000313" key="1">
    <source>
        <dbReference type="EMBL" id="CAJ1062905.1"/>
    </source>
</evidence>
<sequence>ALGPGGLSDRHVQRFNIPSTLQDTERYIVPVNVGSHESELEGEELLTTWIHRHQTDLSHVV</sequence>
<organism evidence="1 2">
    <name type="scientific">Xyrichtys novacula</name>
    <name type="common">Pearly razorfish</name>
    <name type="synonym">Hemipteronotus novacula</name>
    <dbReference type="NCBI Taxonomy" id="13765"/>
    <lineage>
        <taxon>Eukaryota</taxon>
        <taxon>Metazoa</taxon>
        <taxon>Chordata</taxon>
        <taxon>Craniata</taxon>
        <taxon>Vertebrata</taxon>
        <taxon>Euteleostomi</taxon>
        <taxon>Actinopterygii</taxon>
        <taxon>Neopterygii</taxon>
        <taxon>Teleostei</taxon>
        <taxon>Neoteleostei</taxon>
        <taxon>Acanthomorphata</taxon>
        <taxon>Eupercaria</taxon>
        <taxon>Labriformes</taxon>
        <taxon>Labridae</taxon>
        <taxon>Xyrichtys</taxon>
    </lineage>
</organism>